<dbReference type="AlphaFoldDB" id="A0A4R4YAI2"/>
<dbReference type="OrthoDB" id="9803279at2"/>
<keyword evidence="2" id="KW-1185">Reference proteome</keyword>
<dbReference type="EMBL" id="SMKQ01000153">
    <property type="protein sequence ID" value="TDD40834.1"/>
    <property type="molecule type" value="Genomic_DNA"/>
</dbReference>
<protein>
    <submittedName>
        <fullName evidence="1">Uncharacterized protein</fullName>
    </submittedName>
</protein>
<proteinExistence type="predicted"/>
<reference evidence="1 2" key="1">
    <citation type="submission" date="2019-03" db="EMBL/GenBank/DDBJ databases">
        <title>Draft genome sequences of novel Actinobacteria.</title>
        <authorList>
            <person name="Sahin N."/>
            <person name="Ay H."/>
            <person name="Saygin H."/>
        </authorList>
    </citation>
    <scope>NUCLEOTIDE SEQUENCE [LARGE SCALE GENOMIC DNA]</scope>
    <source>
        <strain evidence="1 2">CH32</strain>
    </source>
</reference>
<accession>A0A4R4YAI2</accession>
<gene>
    <name evidence="1" type="ORF">E1286_33895</name>
</gene>
<name>A0A4R4YAI2_9ACTN</name>
<evidence type="ECO:0000313" key="2">
    <source>
        <dbReference type="Proteomes" id="UP000295302"/>
    </source>
</evidence>
<comment type="caution">
    <text evidence="1">The sequence shown here is derived from an EMBL/GenBank/DDBJ whole genome shotgun (WGS) entry which is preliminary data.</text>
</comment>
<sequence length="79" mass="8534">MPVATTVASLPVIVLFAVMQRHLIAGIAFTAPRADPWAGSKDSRLRVGLSYALLGEPVADPPAGWKAARNAHQREECRR</sequence>
<dbReference type="Proteomes" id="UP000295302">
    <property type="component" value="Unassembled WGS sequence"/>
</dbReference>
<evidence type="ECO:0000313" key="1">
    <source>
        <dbReference type="EMBL" id="TDD40834.1"/>
    </source>
</evidence>
<organism evidence="1 2">
    <name type="scientific">Nonomuraea terrae</name>
    <dbReference type="NCBI Taxonomy" id="2530383"/>
    <lineage>
        <taxon>Bacteria</taxon>
        <taxon>Bacillati</taxon>
        <taxon>Actinomycetota</taxon>
        <taxon>Actinomycetes</taxon>
        <taxon>Streptosporangiales</taxon>
        <taxon>Streptosporangiaceae</taxon>
        <taxon>Nonomuraea</taxon>
    </lineage>
</organism>